<reference evidence="1 2" key="1">
    <citation type="submission" date="2007-01" db="EMBL/GenBank/DDBJ databases">
        <authorList>
            <person name="Haygood M."/>
            <person name="Podell S."/>
            <person name="Anderson C."/>
            <person name="Hopkinson B."/>
            <person name="Roe K."/>
            <person name="Barbeau K."/>
            <person name="Gaasterland T."/>
            <person name="Ferriera S."/>
            <person name="Johnson J."/>
            <person name="Kravitz S."/>
            <person name="Beeson K."/>
            <person name="Sutton G."/>
            <person name="Rogers Y.-H."/>
            <person name="Friedman R."/>
            <person name="Frazier M."/>
            <person name="Venter J.C."/>
        </authorList>
    </citation>
    <scope>NUCLEOTIDE SEQUENCE [LARGE SCALE GENOMIC DNA]</scope>
    <source>
        <strain evidence="1 2">ATCC 23134</strain>
    </source>
</reference>
<sequence>MACIKRLYGWKQPLFWLINHAAFKKRISPNAIFLKPKNQTKLVI</sequence>
<comment type="caution">
    <text evidence="1">The sequence shown here is derived from an EMBL/GenBank/DDBJ whole genome shotgun (WGS) entry which is preliminary data.</text>
</comment>
<keyword evidence="2" id="KW-1185">Reference proteome</keyword>
<organism evidence="1 2">
    <name type="scientific">Microscilla marina ATCC 23134</name>
    <dbReference type="NCBI Taxonomy" id="313606"/>
    <lineage>
        <taxon>Bacteria</taxon>
        <taxon>Pseudomonadati</taxon>
        <taxon>Bacteroidota</taxon>
        <taxon>Cytophagia</taxon>
        <taxon>Cytophagales</taxon>
        <taxon>Microscillaceae</taxon>
        <taxon>Microscilla</taxon>
    </lineage>
</organism>
<protein>
    <submittedName>
        <fullName evidence="1">Uncharacterized protein</fullName>
    </submittedName>
</protein>
<name>A1ZUM5_MICM2</name>
<evidence type="ECO:0000313" key="1">
    <source>
        <dbReference type="EMBL" id="EAY25911.1"/>
    </source>
</evidence>
<dbReference type="EMBL" id="AAWS01000041">
    <property type="protein sequence ID" value="EAY25911.1"/>
    <property type="molecule type" value="Genomic_DNA"/>
</dbReference>
<evidence type="ECO:0000313" key="2">
    <source>
        <dbReference type="Proteomes" id="UP000004095"/>
    </source>
</evidence>
<dbReference type="AlphaFoldDB" id="A1ZUM5"/>
<gene>
    <name evidence="1" type="ORF">M23134_00865</name>
</gene>
<dbReference type="Proteomes" id="UP000004095">
    <property type="component" value="Unassembled WGS sequence"/>
</dbReference>
<proteinExistence type="predicted"/>
<accession>A1ZUM5</accession>